<evidence type="ECO:0000256" key="2">
    <source>
        <dbReference type="ARBA" id="ARBA00022679"/>
    </source>
</evidence>
<dbReference type="Proteomes" id="UP000007264">
    <property type="component" value="Unassembled WGS sequence"/>
</dbReference>
<dbReference type="AlphaFoldDB" id="I0YZQ2"/>
<gene>
    <name evidence="7" type="ORF">COCSUDRAFT_41231</name>
</gene>
<keyword evidence="8" id="KW-1185">Reference proteome</keyword>
<sequence length="372" mass="41259">MQDTIIPPPLRIADLAFTSFTTSHVLLTLCQLSIPDFLATGPQTALALSQKLGTDPDRLFRLLRFAGVHGLLTMRSAGGKKGSWTPEGTLFKNNALSSMLCDDHPQSQRHMVLCLLGKDRLAAAWDELEWAVRTEGGDAMKRAYGRGVWEHLEKSDGLEDLFSRAMADLDHSCATTVLKDYDWRRFDRYIDIGGAYGSFLASLLGRHPAAKGVLFDQLQVVERAEGDWLRHPERKLLADRTAFTSGDFFKPETLPRAEGPGDVYVLRQVCHDWSDDDTLAILRSVRSAMGSHQCTLALVEAVIKPTQQATADPYNRARAASDLHMMLMFGSRERDAEQWRSLLAAAGFSLGRIVPTRSMFSIVEATPVPVTV</sequence>
<dbReference type="GO" id="GO:0046983">
    <property type="term" value="F:protein dimerization activity"/>
    <property type="evidence" value="ECO:0007669"/>
    <property type="project" value="InterPro"/>
</dbReference>
<feature type="domain" description="O-methyltransferase C-terminal" evidence="5">
    <location>
        <begin position="125"/>
        <end position="349"/>
    </location>
</feature>
<feature type="active site" description="Proton acceptor" evidence="4">
    <location>
        <position position="271"/>
    </location>
</feature>
<dbReference type="SUPFAM" id="SSF46785">
    <property type="entry name" value="Winged helix' DNA-binding domain"/>
    <property type="match status" value="1"/>
</dbReference>
<evidence type="ECO:0000313" key="7">
    <source>
        <dbReference type="EMBL" id="EIE23871.1"/>
    </source>
</evidence>
<evidence type="ECO:0000259" key="6">
    <source>
        <dbReference type="Pfam" id="PF08100"/>
    </source>
</evidence>
<evidence type="ECO:0000256" key="4">
    <source>
        <dbReference type="PIRSR" id="PIRSR005739-1"/>
    </source>
</evidence>
<proteinExistence type="predicted"/>
<comment type="caution">
    <text evidence="7">The sequence shown here is derived from an EMBL/GenBank/DDBJ whole genome shotgun (WGS) entry which is preliminary data.</text>
</comment>
<dbReference type="Pfam" id="PF08100">
    <property type="entry name" value="Dimerisation"/>
    <property type="match status" value="1"/>
</dbReference>
<dbReference type="KEGG" id="csl:COCSUDRAFT_41231"/>
<protein>
    <submittedName>
        <fullName evidence="7">S-adenosyl-L-methionine-dependent methyltransferase</fullName>
    </submittedName>
</protein>
<evidence type="ECO:0000313" key="8">
    <source>
        <dbReference type="Proteomes" id="UP000007264"/>
    </source>
</evidence>
<dbReference type="InterPro" id="IPR001077">
    <property type="entry name" value="COMT_C"/>
</dbReference>
<dbReference type="Gene3D" id="3.40.50.150">
    <property type="entry name" value="Vaccinia Virus protein VP39"/>
    <property type="match status" value="1"/>
</dbReference>
<keyword evidence="1 7" id="KW-0489">Methyltransferase</keyword>
<dbReference type="GO" id="GO:0032259">
    <property type="term" value="P:methylation"/>
    <property type="evidence" value="ECO:0007669"/>
    <property type="project" value="UniProtKB-KW"/>
</dbReference>
<evidence type="ECO:0000259" key="5">
    <source>
        <dbReference type="Pfam" id="PF00891"/>
    </source>
</evidence>
<dbReference type="Gene3D" id="1.10.10.10">
    <property type="entry name" value="Winged helix-like DNA-binding domain superfamily/Winged helix DNA-binding domain"/>
    <property type="match status" value="1"/>
</dbReference>
<accession>I0YZQ2</accession>
<dbReference type="InterPro" id="IPR029063">
    <property type="entry name" value="SAM-dependent_MTases_sf"/>
</dbReference>
<organism evidence="7 8">
    <name type="scientific">Coccomyxa subellipsoidea (strain C-169)</name>
    <name type="common">Green microalga</name>
    <dbReference type="NCBI Taxonomy" id="574566"/>
    <lineage>
        <taxon>Eukaryota</taxon>
        <taxon>Viridiplantae</taxon>
        <taxon>Chlorophyta</taxon>
        <taxon>core chlorophytes</taxon>
        <taxon>Trebouxiophyceae</taxon>
        <taxon>Trebouxiophyceae incertae sedis</taxon>
        <taxon>Coccomyxaceae</taxon>
        <taxon>Coccomyxa</taxon>
        <taxon>Coccomyxa subellipsoidea</taxon>
    </lineage>
</organism>
<dbReference type="RefSeq" id="XP_005648415.1">
    <property type="nucleotide sequence ID" value="XM_005648358.1"/>
</dbReference>
<evidence type="ECO:0000256" key="3">
    <source>
        <dbReference type="ARBA" id="ARBA00022691"/>
    </source>
</evidence>
<dbReference type="InterPro" id="IPR036390">
    <property type="entry name" value="WH_DNA-bd_sf"/>
</dbReference>
<keyword evidence="3" id="KW-0949">S-adenosyl-L-methionine</keyword>
<dbReference type="GeneID" id="17041869"/>
<name>I0YZQ2_COCSC</name>
<dbReference type="InterPro" id="IPR036388">
    <property type="entry name" value="WH-like_DNA-bd_sf"/>
</dbReference>
<dbReference type="Pfam" id="PF00891">
    <property type="entry name" value="Methyltransf_2"/>
    <property type="match status" value="1"/>
</dbReference>
<dbReference type="InterPro" id="IPR012967">
    <property type="entry name" value="COMT_dimerisation"/>
</dbReference>
<dbReference type="SUPFAM" id="SSF53335">
    <property type="entry name" value="S-adenosyl-L-methionine-dependent methyltransferases"/>
    <property type="match status" value="1"/>
</dbReference>
<dbReference type="PANTHER" id="PTHR43712">
    <property type="entry name" value="PUTATIVE (AFU_ORTHOLOGUE AFUA_4G14580)-RELATED"/>
    <property type="match status" value="1"/>
</dbReference>
<dbReference type="PROSITE" id="PS51683">
    <property type="entry name" value="SAM_OMT_II"/>
    <property type="match status" value="1"/>
</dbReference>
<dbReference type="PIRSF" id="PIRSF005739">
    <property type="entry name" value="O-mtase"/>
    <property type="match status" value="1"/>
</dbReference>
<dbReference type="PANTHER" id="PTHR43712:SF2">
    <property type="entry name" value="O-METHYLTRANSFERASE CICE"/>
    <property type="match status" value="1"/>
</dbReference>
<keyword evidence="2" id="KW-0808">Transferase</keyword>
<dbReference type="InterPro" id="IPR016461">
    <property type="entry name" value="COMT-like"/>
</dbReference>
<evidence type="ECO:0000256" key="1">
    <source>
        <dbReference type="ARBA" id="ARBA00022603"/>
    </source>
</evidence>
<dbReference type="EMBL" id="AGSI01000006">
    <property type="protein sequence ID" value="EIE23871.1"/>
    <property type="molecule type" value="Genomic_DNA"/>
</dbReference>
<reference evidence="7 8" key="1">
    <citation type="journal article" date="2012" name="Genome Biol.">
        <title>The genome of the polar eukaryotic microalga coccomyxa subellipsoidea reveals traits of cold adaptation.</title>
        <authorList>
            <person name="Blanc G."/>
            <person name="Agarkova I."/>
            <person name="Grimwood J."/>
            <person name="Kuo A."/>
            <person name="Brueggeman A."/>
            <person name="Dunigan D."/>
            <person name="Gurnon J."/>
            <person name="Ladunga I."/>
            <person name="Lindquist E."/>
            <person name="Lucas S."/>
            <person name="Pangilinan J."/>
            <person name="Proschold T."/>
            <person name="Salamov A."/>
            <person name="Schmutz J."/>
            <person name="Weeks D."/>
            <person name="Yamada T."/>
            <person name="Claverie J.M."/>
            <person name="Grigoriev I."/>
            <person name="Van Etten J."/>
            <person name="Lomsadze A."/>
            <person name="Borodovsky M."/>
        </authorList>
    </citation>
    <scope>NUCLEOTIDE SEQUENCE [LARGE SCALE GENOMIC DNA]</scope>
    <source>
        <strain evidence="7 8">C-169</strain>
    </source>
</reference>
<feature type="domain" description="O-methyltransferase dimerisation" evidence="6">
    <location>
        <begin position="18"/>
        <end position="101"/>
    </location>
</feature>
<dbReference type="eggNOG" id="KOG3178">
    <property type="taxonomic scope" value="Eukaryota"/>
</dbReference>
<dbReference type="OrthoDB" id="1606438at2759"/>
<dbReference type="GO" id="GO:0008171">
    <property type="term" value="F:O-methyltransferase activity"/>
    <property type="evidence" value="ECO:0007669"/>
    <property type="project" value="InterPro"/>
</dbReference>